<proteinExistence type="inferred from homology"/>
<sequence length="466" mass="50949">KPNCFQASKSELRDRRAKKPSFITPGGSRLSDLDDDDLVETLRSTAGALASRGGRNKKASSPDDRQKKKGGKEDSGRVGVLFKLTVCQHFMLLFAMLAFGFVAMLLFMPNPIDPVAYQLPPQPPAVGPLAANDRLAAARKLLVGAVRGPESFVFVGEHLFTGTLDGRIVRVHLASEQPELWVRFGPANCSLQKSFSPIRCGRPLGLRRHPSNRSRLLVADAYLGLIDVNLDKRQFQSIIDRSNPIGVTFFDDLDITPDGELVFISEASTRYPLHQLMHQMLEGSSNGRLIMLNMTSGHAATVLEGLSFPNGVQLHPDGQSVLVAETSGFKIIRYYFAGPMAGQTRTFADNLPLGPDNIRLSSDGKHLWVSGSLARLAGLRSSADLMGQRTWLRLAAAKILPGPLLHNMAAGHYGLVLRLAINDGRIVDSLHDTQGKQITHSSEVQDYNGRLFIGTYYGPYLATLDL</sequence>
<keyword evidence="5" id="KW-1133">Transmembrane helix</keyword>
<feature type="transmembrane region" description="Helical" evidence="5">
    <location>
        <begin position="90"/>
        <end position="108"/>
    </location>
</feature>
<evidence type="ECO:0000256" key="2">
    <source>
        <dbReference type="ARBA" id="ARBA00022553"/>
    </source>
</evidence>
<dbReference type="PANTHER" id="PTHR10426">
    <property type="entry name" value="STRICTOSIDINE SYNTHASE-RELATED"/>
    <property type="match status" value="1"/>
</dbReference>
<evidence type="ECO:0000256" key="3">
    <source>
        <dbReference type="ARBA" id="ARBA00023180"/>
    </source>
</evidence>
<dbReference type="WBParaSite" id="maker-uti_cns_0001913-snap-gene-0.7-mRNA-1">
    <property type="protein sequence ID" value="maker-uti_cns_0001913-snap-gene-0.7-mRNA-1"/>
    <property type="gene ID" value="maker-uti_cns_0001913-snap-gene-0.7"/>
</dbReference>
<dbReference type="PANTHER" id="PTHR10426:SF88">
    <property type="entry name" value="ADIPOCYTE PLASMA MEMBRANE-ASSOCIATED PROTEIN HEMOMUCIN-RELATED"/>
    <property type="match status" value="1"/>
</dbReference>
<dbReference type="Proteomes" id="UP000095280">
    <property type="component" value="Unplaced"/>
</dbReference>
<accession>A0A1I8GGA1</accession>
<comment type="similarity">
    <text evidence="1">Belongs to the strictosidine synthase family.</text>
</comment>
<dbReference type="GO" id="GO:0016787">
    <property type="term" value="F:hydrolase activity"/>
    <property type="evidence" value="ECO:0007669"/>
    <property type="project" value="TreeGrafter"/>
</dbReference>
<dbReference type="Pfam" id="PF20067">
    <property type="entry name" value="SSL_N"/>
    <property type="match status" value="1"/>
</dbReference>
<evidence type="ECO:0000259" key="6">
    <source>
        <dbReference type="Pfam" id="PF03088"/>
    </source>
</evidence>
<protein>
    <submittedName>
        <fullName evidence="8">Str_synth domain-containing protein</fullName>
    </submittedName>
</protein>
<feature type="region of interest" description="Disordered" evidence="4">
    <location>
        <begin position="46"/>
        <end position="74"/>
    </location>
</feature>
<dbReference type="GO" id="GO:0012505">
    <property type="term" value="C:endomembrane system"/>
    <property type="evidence" value="ECO:0007669"/>
    <property type="project" value="TreeGrafter"/>
</dbReference>
<dbReference type="Gene3D" id="2.120.10.30">
    <property type="entry name" value="TolB, C-terminal domain"/>
    <property type="match status" value="1"/>
</dbReference>
<dbReference type="InterPro" id="IPR018119">
    <property type="entry name" value="Strictosidine_synth_cons-reg"/>
</dbReference>
<name>A0A1I8GGA1_9PLAT</name>
<feature type="domain" description="Strictosidine synthase conserved region" evidence="6">
    <location>
        <begin position="251"/>
        <end position="338"/>
    </location>
</feature>
<evidence type="ECO:0000313" key="8">
    <source>
        <dbReference type="WBParaSite" id="maker-uti_cns_0001913-snap-gene-0.7-mRNA-1"/>
    </source>
</evidence>
<reference evidence="8" key="1">
    <citation type="submission" date="2016-11" db="UniProtKB">
        <authorList>
            <consortium name="WormBaseParasite"/>
        </authorList>
    </citation>
    <scope>IDENTIFICATION</scope>
</reference>
<dbReference type="SUPFAM" id="SSF63829">
    <property type="entry name" value="Calcium-dependent phosphotriesterase"/>
    <property type="match status" value="1"/>
</dbReference>
<evidence type="ECO:0000313" key="7">
    <source>
        <dbReference type="Proteomes" id="UP000095280"/>
    </source>
</evidence>
<organism evidence="7 8">
    <name type="scientific">Macrostomum lignano</name>
    <dbReference type="NCBI Taxonomy" id="282301"/>
    <lineage>
        <taxon>Eukaryota</taxon>
        <taxon>Metazoa</taxon>
        <taxon>Spiralia</taxon>
        <taxon>Lophotrochozoa</taxon>
        <taxon>Platyhelminthes</taxon>
        <taxon>Rhabditophora</taxon>
        <taxon>Macrostomorpha</taxon>
        <taxon>Macrostomida</taxon>
        <taxon>Macrostomidae</taxon>
        <taxon>Macrostomum</taxon>
    </lineage>
</organism>
<dbReference type="Pfam" id="PF03088">
    <property type="entry name" value="Str_synth"/>
    <property type="match status" value="1"/>
</dbReference>
<keyword evidence="3" id="KW-0325">Glycoprotein</keyword>
<feature type="region of interest" description="Disordered" evidence="4">
    <location>
        <begin position="1"/>
        <end position="29"/>
    </location>
</feature>
<dbReference type="InterPro" id="IPR011042">
    <property type="entry name" value="6-blade_b-propeller_TolB-like"/>
</dbReference>
<keyword evidence="7" id="KW-1185">Reference proteome</keyword>
<evidence type="ECO:0000256" key="5">
    <source>
        <dbReference type="SAM" id="Phobius"/>
    </source>
</evidence>
<feature type="compositionally biased region" description="Basic and acidic residues" evidence="4">
    <location>
        <begin position="60"/>
        <end position="74"/>
    </location>
</feature>
<keyword evidence="5" id="KW-0472">Membrane</keyword>
<dbReference type="AlphaFoldDB" id="A0A1I8GGA1"/>
<keyword evidence="2" id="KW-0597">Phosphoprotein</keyword>
<evidence type="ECO:0000256" key="4">
    <source>
        <dbReference type="SAM" id="MobiDB-lite"/>
    </source>
</evidence>
<keyword evidence="5" id="KW-0812">Transmembrane</keyword>
<evidence type="ECO:0000256" key="1">
    <source>
        <dbReference type="ARBA" id="ARBA00009191"/>
    </source>
</evidence>